<feature type="compositionally biased region" description="Polar residues" evidence="3">
    <location>
        <begin position="148"/>
        <end position="161"/>
    </location>
</feature>
<evidence type="ECO:0000313" key="5">
    <source>
        <dbReference type="EMBL" id="CAK3978317.1"/>
    </source>
</evidence>
<protein>
    <submittedName>
        <fullName evidence="5">Arginine metabolism regulation II</fullName>
    </submittedName>
</protein>
<keyword evidence="2" id="KW-0539">Nucleus</keyword>
<dbReference type="PROSITE" id="PS50048">
    <property type="entry name" value="ZN2_CY6_FUNGAL_2"/>
    <property type="match status" value="1"/>
</dbReference>
<dbReference type="AlphaFoldDB" id="A0AAI8YXC8"/>
<dbReference type="Proteomes" id="UP001296104">
    <property type="component" value="Unassembled WGS sequence"/>
</dbReference>
<comment type="caution">
    <text evidence="5">The sequence shown here is derived from an EMBL/GenBank/DDBJ whole genome shotgun (WGS) entry which is preliminary data.</text>
</comment>
<organism evidence="5 6">
    <name type="scientific">Lecanosticta acicola</name>
    <dbReference type="NCBI Taxonomy" id="111012"/>
    <lineage>
        <taxon>Eukaryota</taxon>
        <taxon>Fungi</taxon>
        <taxon>Dikarya</taxon>
        <taxon>Ascomycota</taxon>
        <taxon>Pezizomycotina</taxon>
        <taxon>Dothideomycetes</taxon>
        <taxon>Dothideomycetidae</taxon>
        <taxon>Mycosphaerellales</taxon>
        <taxon>Mycosphaerellaceae</taxon>
        <taxon>Lecanosticta</taxon>
    </lineage>
</organism>
<accession>A0AAI8YXC8</accession>
<dbReference type="PANTHER" id="PTHR37534:SF11">
    <property type="entry name" value="ZN(II)2CYS6 TRANSCRIPTION FACTOR (EUROFUNG)"/>
    <property type="match status" value="1"/>
</dbReference>
<dbReference type="PROSITE" id="PS00463">
    <property type="entry name" value="ZN2_CY6_FUNGAL_1"/>
    <property type="match status" value="1"/>
</dbReference>
<dbReference type="GO" id="GO:0045944">
    <property type="term" value="P:positive regulation of transcription by RNA polymerase II"/>
    <property type="evidence" value="ECO:0007669"/>
    <property type="project" value="TreeGrafter"/>
</dbReference>
<evidence type="ECO:0000256" key="1">
    <source>
        <dbReference type="ARBA" id="ARBA00004123"/>
    </source>
</evidence>
<dbReference type="GO" id="GO:0005634">
    <property type="term" value="C:nucleus"/>
    <property type="evidence" value="ECO:0007669"/>
    <property type="project" value="UniProtKB-SubCell"/>
</dbReference>
<evidence type="ECO:0000259" key="4">
    <source>
        <dbReference type="PROSITE" id="PS50048"/>
    </source>
</evidence>
<dbReference type="GO" id="GO:0000976">
    <property type="term" value="F:transcription cis-regulatory region binding"/>
    <property type="evidence" value="ECO:0007669"/>
    <property type="project" value="TreeGrafter"/>
</dbReference>
<gene>
    <name evidence="5" type="ORF">LECACI_7A003722</name>
</gene>
<dbReference type="Pfam" id="PF11951">
    <property type="entry name" value="Fungal_trans_2"/>
    <property type="match status" value="1"/>
</dbReference>
<evidence type="ECO:0000256" key="3">
    <source>
        <dbReference type="SAM" id="MobiDB-lite"/>
    </source>
</evidence>
<sequence>MVGSGTRRSVKKSRGGCTRCKAQHLKCDEKKPGCGRCERLGITCPGYSQSLRWSTKHEVNSWRVDRLAAAAAASASASASSPTSPEQTDLQIPAQNGGLEWLDFSYGPSMENEVGLASPIGDNHLFGIDNLHDWTPNDLLLVPEENTSLTPLMPHQPSSALDQPMLKSLGPRRSRPQTSGGAIPKALAHQPSDLLSYYFQVMPRVYSTFDSHKNPFRTAVSDLFSHSLAVNLAAQSMAAAFLSEVHPRFAAIGAKLRREALQVIQSKPSNDYDVLLALMMCGPTGNWHQTSDLGLAAYKEMRSRLHALSASEHQPPNLPFFQEGMLHWEMILSYAADSNLLGPGFKYRPAIPRHAKHEAHPWTGVGHQTAQIVADIGRLVRRQRLSSREQQFVTQAYIRQMSQDLDTARELEQRLLACEHPDESDIVPTEDAATPAWHIRAIAELNRYAGLLQLYRVFPDLLTERPQAEDATDPTASEENNATLVDLTNLSSPLHTDSRRNQWLTRFSLEALRILETIPAESGTKDFQPFIIVALASELVCETVPPQQQDTTAAVSSAFAEVAMMRKFVIDRLTAFLRLIPPKPIRACLDIIRDTWRRIDAGECDVYWLDVMIQNGWTTIMA</sequence>
<dbReference type="EMBL" id="CAVMBE010000018">
    <property type="protein sequence ID" value="CAK3978317.1"/>
    <property type="molecule type" value="Genomic_DNA"/>
</dbReference>
<dbReference type="InterPro" id="IPR021858">
    <property type="entry name" value="Fun_TF"/>
</dbReference>
<keyword evidence="6" id="KW-1185">Reference proteome</keyword>
<dbReference type="SMART" id="SM00066">
    <property type="entry name" value="GAL4"/>
    <property type="match status" value="1"/>
</dbReference>
<dbReference type="GO" id="GO:0000981">
    <property type="term" value="F:DNA-binding transcription factor activity, RNA polymerase II-specific"/>
    <property type="evidence" value="ECO:0007669"/>
    <property type="project" value="InterPro"/>
</dbReference>
<proteinExistence type="predicted"/>
<evidence type="ECO:0000256" key="2">
    <source>
        <dbReference type="ARBA" id="ARBA00023242"/>
    </source>
</evidence>
<dbReference type="SUPFAM" id="SSF57701">
    <property type="entry name" value="Zn2/Cys6 DNA-binding domain"/>
    <property type="match status" value="1"/>
</dbReference>
<feature type="region of interest" description="Disordered" evidence="3">
    <location>
        <begin position="148"/>
        <end position="185"/>
    </location>
</feature>
<dbReference type="Gene3D" id="4.10.240.10">
    <property type="entry name" value="Zn(2)-C6 fungal-type DNA-binding domain"/>
    <property type="match status" value="1"/>
</dbReference>
<dbReference type="CDD" id="cd00067">
    <property type="entry name" value="GAL4"/>
    <property type="match status" value="1"/>
</dbReference>
<dbReference type="GO" id="GO:0008270">
    <property type="term" value="F:zinc ion binding"/>
    <property type="evidence" value="ECO:0007669"/>
    <property type="project" value="InterPro"/>
</dbReference>
<name>A0AAI8YXC8_9PEZI</name>
<dbReference type="InterPro" id="IPR001138">
    <property type="entry name" value="Zn2Cys6_DnaBD"/>
</dbReference>
<reference evidence="5" key="1">
    <citation type="submission" date="2023-11" db="EMBL/GenBank/DDBJ databases">
        <authorList>
            <person name="Alioto T."/>
            <person name="Alioto T."/>
            <person name="Gomez Garrido J."/>
        </authorList>
    </citation>
    <scope>NUCLEOTIDE SEQUENCE</scope>
</reference>
<dbReference type="Pfam" id="PF00172">
    <property type="entry name" value="Zn_clus"/>
    <property type="match status" value="1"/>
</dbReference>
<comment type="subcellular location">
    <subcellularLocation>
        <location evidence="1">Nucleus</location>
    </subcellularLocation>
</comment>
<dbReference type="PANTHER" id="PTHR37534">
    <property type="entry name" value="TRANSCRIPTIONAL ACTIVATOR PROTEIN UGA3"/>
    <property type="match status" value="1"/>
</dbReference>
<feature type="domain" description="Zn(2)-C6 fungal-type" evidence="4">
    <location>
        <begin position="16"/>
        <end position="44"/>
    </location>
</feature>
<dbReference type="InterPro" id="IPR036864">
    <property type="entry name" value="Zn2-C6_fun-type_DNA-bd_sf"/>
</dbReference>
<evidence type="ECO:0000313" key="6">
    <source>
        <dbReference type="Proteomes" id="UP001296104"/>
    </source>
</evidence>